<reference evidence="1" key="1">
    <citation type="submission" date="2018-05" db="EMBL/GenBank/DDBJ databases">
        <authorList>
            <person name="Lanie J.A."/>
            <person name="Ng W.-L."/>
            <person name="Kazmierczak K.M."/>
            <person name="Andrzejewski T.M."/>
            <person name="Davidsen T.M."/>
            <person name="Wayne K.J."/>
            <person name="Tettelin H."/>
            <person name="Glass J.I."/>
            <person name="Rusch D."/>
            <person name="Podicherti R."/>
            <person name="Tsui H.-C.T."/>
            <person name="Winkler M.E."/>
        </authorList>
    </citation>
    <scope>NUCLEOTIDE SEQUENCE</scope>
</reference>
<dbReference type="PROSITE" id="PS51257">
    <property type="entry name" value="PROKAR_LIPOPROTEIN"/>
    <property type="match status" value="1"/>
</dbReference>
<gene>
    <name evidence="1" type="ORF">METZ01_LOCUS45753</name>
</gene>
<accession>A0A381RPC0</accession>
<dbReference type="AlphaFoldDB" id="A0A381RPC0"/>
<evidence type="ECO:0000313" key="1">
    <source>
        <dbReference type="EMBL" id="SUZ92899.1"/>
    </source>
</evidence>
<proteinExistence type="predicted"/>
<protein>
    <submittedName>
        <fullName evidence="1">Uncharacterized protein</fullName>
    </submittedName>
</protein>
<dbReference type="EMBL" id="UINC01002099">
    <property type="protein sequence ID" value="SUZ92899.1"/>
    <property type="molecule type" value="Genomic_DNA"/>
</dbReference>
<organism evidence="1">
    <name type="scientific">marine metagenome</name>
    <dbReference type="NCBI Taxonomy" id="408172"/>
    <lineage>
        <taxon>unclassified sequences</taxon>
        <taxon>metagenomes</taxon>
        <taxon>ecological metagenomes</taxon>
    </lineage>
</organism>
<name>A0A381RPC0_9ZZZZ</name>
<sequence length="168" mass="17558">MFGRTQRALALIAVLSVTGCEEGAPTAPTSYQRVELSVAPDPLVAVPSTGVTVTVGGSTFDLPWKTSFALIMNLPENATPVDIAILAVNVQQATSGIVVAPAASDDERFRFTPRPQANRIESGGEAVVEFDLWYLLPNGGQEALVTLTASFDTPAGLTTSTVDVQVAP</sequence>